<dbReference type="Proteomes" id="UP000325780">
    <property type="component" value="Unassembled WGS sequence"/>
</dbReference>
<protein>
    <submittedName>
        <fullName evidence="2">Uncharacterized protein</fullName>
    </submittedName>
</protein>
<accession>A0A5N6TGI3</accession>
<keyword evidence="1" id="KW-0472">Membrane</keyword>
<sequence length="115" mass="13358">MGNSLHGGLVMFISMLFLDTTCICDSLFDLIKCIWDGGTAICDCYLLALFFSYFIWMFIWVWVGVNCICYSGRCWLRAVYFIAFLAVYEDGLRIQYMLQVQTEYCAMHLGYPDDN</sequence>
<keyword evidence="3" id="KW-1185">Reference proteome</keyword>
<organism evidence="2 3">
    <name type="scientific">Aspergillus avenaceus</name>
    <dbReference type="NCBI Taxonomy" id="36643"/>
    <lineage>
        <taxon>Eukaryota</taxon>
        <taxon>Fungi</taxon>
        <taxon>Dikarya</taxon>
        <taxon>Ascomycota</taxon>
        <taxon>Pezizomycotina</taxon>
        <taxon>Eurotiomycetes</taxon>
        <taxon>Eurotiomycetidae</taxon>
        <taxon>Eurotiales</taxon>
        <taxon>Aspergillaceae</taxon>
        <taxon>Aspergillus</taxon>
        <taxon>Aspergillus subgen. Circumdati</taxon>
    </lineage>
</organism>
<evidence type="ECO:0000313" key="3">
    <source>
        <dbReference type="Proteomes" id="UP000325780"/>
    </source>
</evidence>
<keyword evidence="1" id="KW-0812">Transmembrane</keyword>
<dbReference type="AlphaFoldDB" id="A0A5N6TGI3"/>
<proteinExistence type="predicted"/>
<evidence type="ECO:0000256" key="1">
    <source>
        <dbReference type="SAM" id="Phobius"/>
    </source>
</evidence>
<feature type="transmembrane region" description="Helical" evidence="1">
    <location>
        <begin position="70"/>
        <end position="88"/>
    </location>
</feature>
<gene>
    <name evidence="2" type="ORF">BDV25DRAFT_75523</name>
</gene>
<keyword evidence="1" id="KW-1133">Transmembrane helix</keyword>
<evidence type="ECO:0000313" key="2">
    <source>
        <dbReference type="EMBL" id="KAE8145201.1"/>
    </source>
</evidence>
<name>A0A5N6TGI3_ASPAV</name>
<feature type="transmembrane region" description="Helical" evidence="1">
    <location>
        <begin position="6"/>
        <end position="28"/>
    </location>
</feature>
<reference evidence="2 3" key="1">
    <citation type="submission" date="2019-04" db="EMBL/GenBank/DDBJ databases">
        <title>Friends and foes A comparative genomics study of 23 Aspergillus species from section Flavi.</title>
        <authorList>
            <consortium name="DOE Joint Genome Institute"/>
            <person name="Kjaerbolling I."/>
            <person name="Vesth T."/>
            <person name="Frisvad J.C."/>
            <person name="Nybo J.L."/>
            <person name="Theobald S."/>
            <person name="Kildgaard S."/>
            <person name="Isbrandt T."/>
            <person name="Kuo A."/>
            <person name="Sato A."/>
            <person name="Lyhne E.K."/>
            <person name="Kogle M.E."/>
            <person name="Wiebenga A."/>
            <person name="Kun R.S."/>
            <person name="Lubbers R.J."/>
            <person name="Makela M.R."/>
            <person name="Barry K."/>
            <person name="Chovatia M."/>
            <person name="Clum A."/>
            <person name="Daum C."/>
            <person name="Haridas S."/>
            <person name="He G."/>
            <person name="LaButti K."/>
            <person name="Lipzen A."/>
            <person name="Mondo S."/>
            <person name="Riley R."/>
            <person name="Salamov A."/>
            <person name="Simmons B.A."/>
            <person name="Magnuson J.K."/>
            <person name="Henrissat B."/>
            <person name="Mortensen U.H."/>
            <person name="Larsen T.O."/>
            <person name="Devries R.P."/>
            <person name="Grigoriev I.V."/>
            <person name="Machida M."/>
            <person name="Baker S.E."/>
            <person name="Andersen M.R."/>
        </authorList>
    </citation>
    <scope>NUCLEOTIDE SEQUENCE [LARGE SCALE GENOMIC DNA]</scope>
    <source>
        <strain evidence="2 3">IBT 18842</strain>
    </source>
</reference>
<dbReference type="EMBL" id="ML742373">
    <property type="protein sequence ID" value="KAE8145201.1"/>
    <property type="molecule type" value="Genomic_DNA"/>
</dbReference>
<feature type="transmembrane region" description="Helical" evidence="1">
    <location>
        <begin position="40"/>
        <end position="64"/>
    </location>
</feature>